<dbReference type="PRINTS" id="PR00926">
    <property type="entry name" value="MITOCARRIER"/>
</dbReference>
<comment type="similarity">
    <text evidence="7">Belongs to the mitochondrial carrier (TC 2.A.29) family.</text>
</comment>
<proteinExistence type="inferred from homology"/>
<keyword evidence="10" id="KW-1185">Reference proteome</keyword>
<evidence type="ECO:0000259" key="8">
    <source>
        <dbReference type="Pfam" id="PF13966"/>
    </source>
</evidence>
<keyword evidence="4" id="KW-0677">Repeat</keyword>
<keyword evidence="2 7" id="KW-0813">Transport</keyword>
<evidence type="ECO:0000256" key="5">
    <source>
        <dbReference type="ARBA" id="ARBA00023136"/>
    </source>
</evidence>
<dbReference type="EMBL" id="LRBV02000004">
    <property type="status" value="NOT_ANNOTATED_CDS"/>
    <property type="molecule type" value="Genomic_DNA"/>
</dbReference>
<evidence type="ECO:0000313" key="10">
    <source>
        <dbReference type="Proteomes" id="UP000594261"/>
    </source>
</evidence>
<dbReference type="InterPro" id="IPR023395">
    <property type="entry name" value="MCP_dom_sf"/>
</dbReference>
<evidence type="ECO:0000256" key="2">
    <source>
        <dbReference type="ARBA" id="ARBA00022448"/>
    </source>
</evidence>
<dbReference type="GO" id="GO:0055085">
    <property type="term" value="P:transmembrane transport"/>
    <property type="evidence" value="ECO:0007669"/>
    <property type="project" value="InterPro"/>
</dbReference>
<dbReference type="InterPro" id="IPR026960">
    <property type="entry name" value="RVT-Znf"/>
</dbReference>
<dbReference type="Proteomes" id="UP000594261">
    <property type="component" value="Chromosome 4"/>
</dbReference>
<evidence type="ECO:0000256" key="4">
    <source>
        <dbReference type="ARBA" id="ARBA00022737"/>
    </source>
</evidence>
<dbReference type="InterPro" id="IPR002067">
    <property type="entry name" value="MCP"/>
</dbReference>
<evidence type="ECO:0000256" key="1">
    <source>
        <dbReference type="ARBA" id="ARBA00004141"/>
    </source>
</evidence>
<accession>A0A7N2LHL9</accession>
<sequence length="588" mass="65991">MASEDVKTSESAVSTIVNLAEEAKLAREGVVKARSQAVLSICKSLVAGGVAGGLSRTAVAPLERLKILLQVQNPHNIKYNGTIQGLKYIWRTEGFRGLFKGNGTNCARIVPNSAVKFFSYEQASNVLMSSSSNSTPSPWESCICISNKLAMGVVDDFVWACIGVYGPNDHSLQGTLWEELARVRAGWNKAWGLIGDFNNIRYPSKTFGCESFSLAMFAFSDFIEANYLEDLPLEWVYFTWFRDSRTDCMSRIDKTLVSVDWVDHFQNVSQSIEEDERLSLERDFSKEEVIQIEDLYTGCGANECLDSGLKSRTPGVVCKLDIEKPMILILKKTEDGGFILGFLVGSVNSTGIHVSHLLYADDAILFCNASREPLLSIRLAVFFSGFYWVGSLPMKYLDIPLGTSYKTTSIWNPILERMEKKLSGWKRPYLSKGVGGNVRVWNSFFREFNDWELAASFSFLHLIQSQIPRGVGSDSLCWGLNGSGKFDIWSFYHKIRVASTSFFLWKGIWKVKIPKRVAFFKWTATHGQILTLNNLMLLGCPLANWCCMCCCNEESVDHLLIFLSISSFFVGVYASTVWDPLGHARFCY</sequence>
<feature type="repeat" description="Solcar" evidence="6">
    <location>
        <begin position="39"/>
        <end position="126"/>
    </location>
</feature>
<dbReference type="PROSITE" id="PS50920">
    <property type="entry name" value="SOLCAR"/>
    <property type="match status" value="1"/>
</dbReference>
<dbReference type="GO" id="GO:0016020">
    <property type="term" value="C:membrane"/>
    <property type="evidence" value="ECO:0007669"/>
    <property type="project" value="UniProtKB-SubCell"/>
</dbReference>
<dbReference type="InterPro" id="IPR036691">
    <property type="entry name" value="Endo/exonu/phosph_ase_sf"/>
</dbReference>
<dbReference type="AlphaFoldDB" id="A0A7N2LHL9"/>
<dbReference type="SUPFAM" id="SSF56219">
    <property type="entry name" value="DNase I-like"/>
    <property type="match status" value="1"/>
</dbReference>
<evidence type="ECO:0000313" key="9">
    <source>
        <dbReference type="EnsemblPlants" id="QL04p055940:mrna"/>
    </source>
</evidence>
<dbReference type="PANTHER" id="PTHR24089">
    <property type="entry name" value="SOLUTE CARRIER FAMILY 25"/>
    <property type="match status" value="1"/>
</dbReference>
<name>A0A7N2LHL9_QUELO</name>
<dbReference type="InterPro" id="IPR018108">
    <property type="entry name" value="MCP_transmembrane"/>
</dbReference>
<dbReference type="Gramene" id="QL04p055940:mrna">
    <property type="protein sequence ID" value="QL04p055940:mrna"/>
    <property type="gene ID" value="QL04p055940"/>
</dbReference>
<dbReference type="Pfam" id="PF00153">
    <property type="entry name" value="Mito_carr"/>
    <property type="match status" value="1"/>
</dbReference>
<protein>
    <recommendedName>
        <fullName evidence="8">Reverse transcriptase zinc-binding domain-containing protein</fullName>
    </recommendedName>
</protein>
<evidence type="ECO:0000256" key="3">
    <source>
        <dbReference type="ARBA" id="ARBA00022692"/>
    </source>
</evidence>
<dbReference type="Gene3D" id="1.50.40.10">
    <property type="entry name" value="Mitochondrial carrier domain"/>
    <property type="match status" value="1"/>
</dbReference>
<dbReference type="SUPFAM" id="SSF103506">
    <property type="entry name" value="Mitochondrial carrier"/>
    <property type="match status" value="1"/>
</dbReference>
<organism evidence="9 10">
    <name type="scientific">Quercus lobata</name>
    <name type="common">Valley oak</name>
    <dbReference type="NCBI Taxonomy" id="97700"/>
    <lineage>
        <taxon>Eukaryota</taxon>
        <taxon>Viridiplantae</taxon>
        <taxon>Streptophyta</taxon>
        <taxon>Embryophyta</taxon>
        <taxon>Tracheophyta</taxon>
        <taxon>Spermatophyta</taxon>
        <taxon>Magnoliopsida</taxon>
        <taxon>eudicotyledons</taxon>
        <taxon>Gunneridae</taxon>
        <taxon>Pentapetalae</taxon>
        <taxon>rosids</taxon>
        <taxon>fabids</taxon>
        <taxon>Fagales</taxon>
        <taxon>Fagaceae</taxon>
        <taxon>Quercus</taxon>
    </lineage>
</organism>
<comment type="subcellular location">
    <subcellularLocation>
        <location evidence="1">Membrane</location>
        <topology evidence="1">Multi-pass membrane protein</topology>
    </subcellularLocation>
</comment>
<evidence type="ECO:0000256" key="7">
    <source>
        <dbReference type="RuleBase" id="RU000488"/>
    </source>
</evidence>
<evidence type="ECO:0000256" key="6">
    <source>
        <dbReference type="PROSITE-ProRule" id="PRU00282"/>
    </source>
</evidence>
<reference evidence="9 10" key="1">
    <citation type="journal article" date="2016" name="G3 (Bethesda)">
        <title>First Draft Assembly and Annotation of the Genome of a California Endemic Oak Quercus lobata Nee (Fagaceae).</title>
        <authorList>
            <person name="Sork V.L."/>
            <person name="Fitz-Gibbon S.T."/>
            <person name="Puiu D."/>
            <person name="Crepeau M."/>
            <person name="Gugger P.F."/>
            <person name="Sherman R."/>
            <person name="Stevens K."/>
            <person name="Langley C.H."/>
            <person name="Pellegrini M."/>
            <person name="Salzberg S.L."/>
        </authorList>
    </citation>
    <scope>NUCLEOTIDE SEQUENCE [LARGE SCALE GENOMIC DNA]</scope>
    <source>
        <strain evidence="9 10">cv. SW786</strain>
    </source>
</reference>
<dbReference type="Pfam" id="PF13966">
    <property type="entry name" value="zf-RVT"/>
    <property type="match status" value="1"/>
</dbReference>
<dbReference type="InParanoid" id="A0A7N2LHL9"/>
<feature type="domain" description="Reverse transcriptase zinc-binding" evidence="8">
    <location>
        <begin position="486"/>
        <end position="562"/>
    </location>
</feature>
<keyword evidence="5 6" id="KW-0472">Membrane</keyword>
<reference evidence="9" key="2">
    <citation type="submission" date="2021-01" db="UniProtKB">
        <authorList>
            <consortium name="EnsemblPlants"/>
        </authorList>
    </citation>
    <scope>IDENTIFICATION</scope>
</reference>
<dbReference type="EnsemblPlants" id="QL04p055940:mrna">
    <property type="protein sequence ID" value="QL04p055940:mrna"/>
    <property type="gene ID" value="QL04p055940"/>
</dbReference>
<keyword evidence="3 6" id="KW-0812">Transmembrane</keyword>